<dbReference type="AlphaFoldDB" id="A0A4P7MXR7"/>
<protein>
    <submittedName>
        <fullName evidence="1">Uncharacterized protein</fullName>
    </submittedName>
</protein>
<dbReference type="EMBL" id="CP034204">
    <property type="protein sequence ID" value="QBZ54723.1"/>
    <property type="molecule type" value="Genomic_DNA"/>
</dbReference>
<evidence type="ECO:0000313" key="1">
    <source>
        <dbReference type="EMBL" id="QBZ54723.1"/>
    </source>
</evidence>
<organism evidence="1 2">
    <name type="scientific">Pyricularia oryzae</name>
    <name type="common">Rice blast fungus</name>
    <name type="synonym">Magnaporthe oryzae</name>
    <dbReference type="NCBI Taxonomy" id="318829"/>
    <lineage>
        <taxon>Eukaryota</taxon>
        <taxon>Fungi</taxon>
        <taxon>Dikarya</taxon>
        <taxon>Ascomycota</taxon>
        <taxon>Pezizomycotina</taxon>
        <taxon>Sordariomycetes</taxon>
        <taxon>Sordariomycetidae</taxon>
        <taxon>Magnaporthales</taxon>
        <taxon>Pyriculariaceae</taxon>
        <taxon>Pyricularia</taxon>
    </lineage>
</organism>
<name>A0A4P7MXR7_PYROR</name>
<sequence length="115" mass="12526">MVAITIIPLLPQTGKPHVMLYKKYGVEIKLIGTYSVRESGVVVHLSPGLLGWFAGIFDIFISMLSVYDYSSTRANPFVLVYTQGSKGEDPSILLRGLAGAVDGEVNFRAFSSVEI</sequence>
<dbReference type="Proteomes" id="UP000294847">
    <property type="component" value="Chromosome 1"/>
</dbReference>
<proteinExistence type="predicted"/>
<accession>A0A4P7MXR7</accession>
<gene>
    <name evidence="1" type="ORF">PoMZ_10432</name>
</gene>
<evidence type="ECO:0000313" key="2">
    <source>
        <dbReference type="Proteomes" id="UP000294847"/>
    </source>
</evidence>
<reference evidence="1 2" key="1">
    <citation type="journal article" date="2019" name="Mol. Biol. Evol.">
        <title>Blast fungal genomes show frequent chromosomal changes, gene gains and losses, and effector gene turnover.</title>
        <authorList>
            <person name="Gomez Luciano L.B."/>
            <person name="Jason Tsai I."/>
            <person name="Chuma I."/>
            <person name="Tosa Y."/>
            <person name="Chen Y.H."/>
            <person name="Li J.Y."/>
            <person name="Li M.Y."/>
            <person name="Jade Lu M.Y."/>
            <person name="Nakayashiki H."/>
            <person name="Li W.H."/>
        </authorList>
    </citation>
    <scope>NUCLEOTIDE SEQUENCE [LARGE SCALE GENOMIC DNA]</scope>
    <source>
        <strain evidence="1">MZ5-1-6</strain>
    </source>
</reference>